<protein>
    <recommendedName>
        <fullName evidence="2">Anti-sigma factor antagonist</fullName>
    </recommendedName>
</protein>
<dbReference type="GO" id="GO:0043856">
    <property type="term" value="F:anti-sigma factor antagonist activity"/>
    <property type="evidence" value="ECO:0007669"/>
    <property type="project" value="InterPro"/>
</dbReference>
<keyword evidence="5" id="KW-1185">Reference proteome</keyword>
<dbReference type="InterPro" id="IPR002645">
    <property type="entry name" value="STAS_dom"/>
</dbReference>
<dbReference type="Pfam" id="PF01740">
    <property type="entry name" value="STAS"/>
    <property type="match status" value="1"/>
</dbReference>
<dbReference type="PANTHER" id="PTHR33495:SF2">
    <property type="entry name" value="ANTI-SIGMA FACTOR ANTAGONIST TM_1081-RELATED"/>
    <property type="match status" value="1"/>
</dbReference>
<evidence type="ECO:0000259" key="3">
    <source>
        <dbReference type="PROSITE" id="PS50801"/>
    </source>
</evidence>
<dbReference type="AlphaFoldDB" id="A0A7W5YUD8"/>
<dbReference type="Gene3D" id="3.30.750.24">
    <property type="entry name" value="STAS domain"/>
    <property type="match status" value="1"/>
</dbReference>
<evidence type="ECO:0000313" key="4">
    <source>
        <dbReference type="EMBL" id="MBB3732999.1"/>
    </source>
</evidence>
<dbReference type="InterPro" id="IPR003658">
    <property type="entry name" value="Anti-sigma_ant"/>
</dbReference>
<dbReference type="Proteomes" id="UP000579945">
    <property type="component" value="Unassembled WGS sequence"/>
</dbReference>
<organism evidence="4 5">
    <name type="scientific">Nonomuraea dietziae</name>
    <dbReference type="NCBI Taxonomy" id="65515"/>
    <lineage>
        <taxon>Bacteria</taxon>
        <taxon>Bacillati</taxon>
        <taxon>Actinomycetota</taxon>
        <taxon>Actinomycetes</taxon>
        <taxon>Streptosporangiales</taxon>
        <taxon>Streptosporangiaceae</taxon>
        <taxon>Nonomuraea</taxon>
    </lineage>
</organism>
<dbReference type="CDD" id="cd07043">
    <property type="entry name" value="STAS_anti-anti-sigma_factors"/>
    <property type="match status" value="1"/>
</dbReference>
<dbReference type="EMBL" id="JACIBV010000002">
    <property type="protein sequence ID" value="MBB3732999.1"/>
    <property type="molecule type" value="Genomic_DNA"/>
</dbReference>
<comment type="similarity">
    <text evidence="1 2">Belongs to the anti-sigma-factor antagonist family.</text>
</comment>
<comment type="caution">
    <text evidence="4">The sequence shown here is derived from an EMBL/GenBank/DDBJ whole genome shotgun (WGS) entry which is preliminary data.</text>
</comment>
<evidence type="ECO:0000256" key="1">
    <source>
        <dbReference type="ARBA" id="ARBA00009013"/>
    </source>
</evidence>
<sequence>MTQYTRVRSSCSCQGSAWEGVVIVGLGGGPGELLRVTVRRDRSAVVVALKGELDLHTQPLAEDAFAQVLTETAPHPSGVIADLSELTFCDSTGLSALISARHRLAADGRPLVLAGVHDRVTQVLSLTGLDRVFGCYATVAEAASALDQDG</sequence>
<dbReference type="GeneID" id="95394984"/>
<accession>A0A7W5YUD8</accession>
<dbReference type="RefSeq" id="WP_183660946.1">
    <property type="nucleotide sequence ID" value="NZ_JACIBV010000002.1"/>
</dbReference>
<evidence type="ECO:0000256" key="2">
    <source>
        <dbReference type="RuleBase" id="RU003749"/>
    </source>
</evidence>
<evidence type="ECO:0000313" key="5">
    <source>
        <dbReference type="Proteomes" id="UP000579945"/>
    </source>
</evidence>
<proteinExistence type="inferred from homology"/>
<dbReference type="NCBIfam" id="TIGR00377">
    <property type="entry name" value="ant_ant_sig"/>
    <property type="match status" value="1"/>
</dbReference>
<gene>
    <name evidence="4" type="ORF">FHR33_008946</name>
</gene>
<dbReference type="PROSITE" id="PS50801">
    <property type="entry name" value="STAS"/>
    <property type="match status" value="1"/>
</dbReference>
<dbReference type="PANTHER" id="PTHR33495">
    <property type="entry name" value="ANTI-SIGMA FACTOR ANTAGONIST TM_1081-RELATED-RELATED"/>
    <property type="match status" value="1"/>
</dbReference>
<reference evidence="4 5" key="1">
    <citation type="submission" date="2020-08" db="EMBL/GenBank/DDBJ databases">
        <title>Sequencing the genomes of 1000 actinobacteria strains.</title>
        <authorList>
            <person name="Klenk H.-P."/>
        </authorList>
    </citation>
    <scope>NUCLEOTIDE SEQUENCE [LARGE SCALE GENOMIC DNA]</scope>
    <source>
        <strain evidence="4 5">DSM 44320</strain>
    </source>
</reference>
<feature type="domain" description="STAS" evidence="3">
    <location>
        <begin position="34"/>
        <end position="146"/>
    </location>
</feature>
<dbReference type="InterPro" id="IPR036513">
    <property type="entry name" value="STAS_dom_sf"/>
</dbReference>
<name>A0A7W5YUD8_9ACTN</name>
<dbReference type="SUPFAM" id="SSF52091">
    <property type="entry name" value="SpoIIaa-like"/>
    <property type="match status" value="1"/>
</dbReference>